<name>A0A1W6JXU5_9CREN</name>
<dbReference type="Pfam" id="PF12916">
    <property type="entry name" value="DUF3834"/>
    <property type="match status" value="1"/>
</dbReference>
<dbReference type="SUPFAM" id="SSF53850">
    <property type="entry name" value="Periplasmic binding protein-like II"/>
    <property type="match status" value="1"/>
</dbReference>
<evidence type="ECO:0000313" key="2">
    <source>
        <dbReference type="Proteomes" id="UP000193404"/>
    </source>
</evidence>
<dbReference type="Gene3D" id="3.40.190.200">
    <property type="match status" value="1"/>
</dbReference>
<dbReference type="AlphaFoldDB" id="A0A1W6JXU5"/>
<organism evidence="1 2">
    <name type="scientific">Acidianus manzaensis</name>
    <dbReference type="NCBI Taxonomy" id="282676"/>
    <lineage>
        <taxon>Archaea</taxon>
        <taxon>Thermoproteota</taxon>
        <taxon>Thermoprotei</taxon>
        <taxon>Sulfolobales</taxon>
        <taxon>Sulfolobaceae</taxon>
        <taxon>Acidianus</taxon>
    </lineage>
</organism>
<protein>
    <recommendedName>
        <fullName evidence="3">DUF3834 domain-containing protein</fullName>
    </recommendedName>
</protein>
<dbReference type="GeneID" id="41589830"/>
<gene>
    <name evidence="1" type="ORF">B6F84_02885</name>
</gene>
<reference evidence="1 2" key="1">
    <citation type="submission" date="2017-03" db="EMBL/GenBank/DDBJ databases">
        <title>Sulfur activation and transportation mechanism of thermophilic Archaea Acidianus manzaensis YN-25.</title>
        <authorList>
            <person name="Ma Y."/>
            <person name="Yang Y."/>
            <person name="Xia J."/>
        </authorList>
    </citation>
    <scope>NUCLEOTIDE SEQUENCE [LARGE SCALE GENOMIC DNA]</scope>
    <source>
        <strain evidence="1 2">YN-25</strain>
    </source>
</reference>
<evidence type="ECO:0000313" key="1">
    <source>
        <dbReference type="EMBL" id="ARM75077.1"/>
    </source>
</evidence>
<dbReference type="EMBL" id="CP020477">
    <property type="protein sequence ID" value="ARM75077.1"/>
    <property type="molecule type" value="Genomic_DNA"/>
</dbReference>
<evidence type="ECO:0008006" key="3">
    <source>
        <dbReference type="Google" id="ProtNLM"/>
    </source>
</evidence>
<dbReference type="InterPro" id="IPR024533">
    <property type="entry name" value="DUF3834"/>
</dbReference>
<sequence length="215" mass="23874">MKALVAPGPVSYPLIASTIKNKDIQIFFGKEGNENVDVILDSTVSLVKRGLKIDYVTIKGLMSIYPDIGKKIGVWRKGSAADVLTRALITLKNIESEIVYVDDMEKIMQMLQQKQVDSAVVSSALGKGKTFEELLGIPGSCGATVYSNEDDFIRAYNEGIEIMKEDPEGSAEYVLSKLPIKVKKEFIIGSIQNSEVKIEKPKNYKEFEDLVKRFS</sequence>
<keyword evidence="2" id="KW-1185">Reference proteome</keyword>
<dbReference type="RefSeq" id="WP_148690834.1">
    <property type="nucleotide sequence ID" value="NZ_CP020477.1"/>
</dbReference>
<dbReference type="Proteomes" id="UP000193404">
    <property type="component" value="Chromosome"/>
</dbReference>
<proteinExistence type="predicted"/>
<accession>A0A1W6JXU5</accession>
<dbReference type="OrthoDB" id="56755at2157"/>
<dbReference type="KEGG" id="aman:B6F84_02885"/>